<dbReference type="Proteomes" id="UP001242811">
    <property type="component" value="Unassembled WGS sequence"/>
</dbReference>
<keyword evidence="2" id="KW-0805">Transcription regulation</keyword>
<proteinExistence type="inferred from homology"/>
<keyword evidence="4" id="KW-0804">Transcription</keyword>
<comment type="similarity">
    <text evidence="1">Belongs to the sigma-70 factor family. ECF subfamily.</text>
</comment>
<organism evidence="7 8">
    <name type="scientific">Paenibacillus brasilensis</name>
    <dbReference type="NCBI Taxonomy" id="128574"/>
    <lineage>
        <taxon>Bacteria</taxon>
        <taxon>Bacillati</taxon>
        <taxon>Bacillota</taxon>
        <taxon>Bacilli</taxon>
        <taxon>Bacillales</taxon>
        <taxon>Paenibacillaceae</taxon>
        <taxon>Paenibacillus</taxon>
    </lineage>
</organism>
<dbReference type="SUPFAM" id="SSF88659">
    <property type="entry name" value="Sigma3 and sigma4 domains of RNA polymerase sigma factors"/>
    <property type="match status" value="1"/>
</dbReference>
<dbReference type="NCBIfam" id="TIGR02937">
    <property type="entry name" value="sigma70-ECF"/>
    <property type="match status" value="1"/>
</dbReference>
<evidence type="ECO:0000259" key="6">
    <source>
        <dbReference type="Pfam" id="PF08281"/>
    </source>
</evidence>
<feature type="domain" description="RNA polymerase sigma-70 region 2" evidence="5">
    <location>
        <begin position="37"/>
        <end position="104"/>
    </location>
</feature>
<dbReference type="PANTHER" id="PTHR43133">
    <property type="entry name" value="RNA POLYMERASE ECF-TYPE SIGMA FACTO"/>
    <property type="match status" value="1"/>
</dbReference>
<evidence type="ECO:0000259" key="5">
    <source>
        <dbReference type="Pfam" id="PF04542"/>
    </source>
</evidence>
<evidence type="ECO:0000313" key="7">
    <source>
        <dbReference type="EMBL" id="MDQ0494779.1"/>
    </source>
</evidence>
<dbReference type="Pfam" id="PF04542">
    <property type="entry name" value="Sigma70_r2"/>
    <property type="match status" value="1"/>
</dbReference>
<dbReference type="InterPro" id="IPR013324">
    <property type="entry name" value="RNA_pol_sigma_r3/r4-like"/>
</dbReference>
<dbReference type="SUPFAM" id="SSF88946">
    <property type="entry name" value="Sigma2 domain of RNA polymerase sigma factors"/>
    <property type="match status" value="1"/>
</dbReference>
<dbReference type="RefSeq" id="WP_370881017.1">
    <property type="nucleotide sequence ID" value="NZ_CP045298.1"/>
</dbReference>
<reference evidence="7 8" key="1">
    <citation type="submission" date="2023-07" db="EMBL/GenBank/DDBJ databases">
        <title>Genomic Encyclopedia of Type Strains, Phase IV (KMG-IV): sequencing the most valuable type-strain genomes for metagenomic binning, comparative biology and taxonomic classification.</title>
        <authorList>
            <person name="Goeker M."/>
        </authorList>
    </citation>
    <scope>NUCLEOTIDE SEQUENCE [LARGE SCALE GENOMIC DNA]</scope>
    <source>
        <strain evidence="7 8">DSM 14914</strain>
    </source>
</reference>
<dbReference type="Pfam" id="PF08281">
    <property type="entry name" value="Sigma70_r4_2"/>
    <property type="match status" value="1"/>
</dbReference>
<dbReference type="InterPro" id="IPR013325">
    <property type="entry name" value="RNA_pol_sigma_r2"/>
</dbReference>
<dbReference type="InterPro" id="IPR039425">
    <property type="entry name" value="RNA_pol_sigma-70-like"/>
</dbReference>
<comment type="caution">
    <text evidence="7">The sequence shown here is derived from an EMBL/GenBank/DDBJ whole genome shotgun (WGS) entry which is preliminary data.</text>
</comment>
<sequence length="201" mass="24160">MILWNALVPGANDYTEHVESVVERVKAGDQQAYAIIIRTFEKQIYTYCYYILKNREEAEDAVQDIFIKVYQTIGKYRQQGVSFSGWLYKVAYYHCLDQIRKKSRWYQFISTQKEQQLHFDDYHHQSDNEREVDELLLKLHSEERNLVLLKVVEQYSFEEIGQIMDCKPATLRKKYERLRKKLIQQKMKKGGLTNERMVRSN</sequence>
<dbReference type="Gene3D" id="1.10.1740.10">
    <property type="match status" value="1"/>
</dbReference>
<gene>
    <name evidence="7" type="ORF">QOZ95_002946</name>
</gene>
<protein>
    <submittedName>
        <fullName evidence="7">RNA polymerase sigma-70 factor (ECF subfamily)</fullName>
    </submittedName>
</protein>
<accession>A0ABU0KZA7</accession>
<dbReference type="InterPro" id="IPR007627">
    <property type="entry name" value="RNA_pol_sigma70_r2"/>
</dbReference>
<dbReference type="PANTHER" id="PTHR43133:SF51">
    <property type="entry name" value="RNA POLYMERASE SIGMA FACTOR"/>
    <property type="match status" value="1"/>
</dbReference>
<keyword evidence="8" id="KW-1185">Reference proteome</keyword>
<evidence type="ECO:0000256" key="4">
    <source>
        <dbReference type="ARBA" id="ARBA00023163"/>
    </source>
</evidence>
<evidence type="ECO:0000256" key="2">
    <source>
        <dbReference type="ARBA" id="ARBA00023015"/>
    </source>
</evidence>
<dbReference type="InterPro" id="IPR036388">
    <property type="entry name" value="WH-like_DNA-bd_sf"/>
</dbReference>
<dbReference type="EMBL" id="JAUSWA010000016">
    <property type="protein sequence ID" value="MDQ0494779.1"/>
    <property type="molecule type" value="Genomic_DNA"/>
</dbReference>
<dbReference type="InterPro" id="IPR014284">
    <property type="entry name" value="RNA_pol_sigma-70_dom"/>
</dbReference>
<name>A0ABU0KZA7_9BACL</name>
<keyword evidence="3" id="KW-0731">Sigma factor</keyword>
<feature type="domain" description="RNA polymerase sigma factor 70 region 4 type 2" evidence="6">
    <location>
        <begin position="130"/>
        <end position="182"/>
    </location>
</feature>
<dbReference type="Gene3D" id="1.10.10.10">
    <property type="entry name" value="Winged helix-like DNA-binding domain superfamily/Winged helix DNA-binding domain"/>
    <property type="match status" value="1"/>
</dbReference>
<evidence type="ECO:0000256" key="3">
    <source>
        <dbReference type="ARBA" id="ARBA00023082"/>
    </source>
</evidence>
<evidence type="ECO:0000256" key="1">
    <source>
        <dbReference type="ARBA" id="ARBA00010641"/>
    </source>
</evidence>
<evidence type="ECO:0000313" key="8">
    <source>
        <dbReference type="Proteomes" id="UP001242811"/>
    </source>
</evidence>
<dbReference type="InterPro" id="IPR013249">
    <property type="entry name" value="RNA_pol_sigma70_r4_t2"/>
</dbReference>